<keyword evidence="13" id="KW-1185">Reference proteome</keyword>
<feature type="transmembrane region" description="Helical" evidence="10">
    <location>
        <begin position="6"/>
        <end position="26"/>
    </location>
</feature>
<keyword evidence="5 10" id="KW-0548">Nucleotidyltransferase</keyword>
<feature type="transmembrane region" description="Helical" evidence="10">
    <location>
        <begin position="31"/>
        <end position="48"/>
    </location>
</feature>
<name>A0ABT2PWH0_9MOLU</name>
<dbReference type="PROSITE" id="PS51794">
    <property type="entry name" value="DAC"/>
    <property type="match status" value="1"/>
</dbReference>
<accession>A0ABT2PWH0</accession>
<comment type="catalytic activity">
    <reaction evidence="1 10">
        <text>2 ATP = 3',3'-c-di-AMP + 2 diphosphate</text>
        <dbReference type="Rhea" id="RHEA:35655"/>
        <dbReference type="ChEBI" id="CHEBI:30616"/>
        <dbReference type="ChEBI" id="CHEBI:33019"/>
        <dbReference type="ChEBI" id="CHEBI:71500"/>
        <dbReference type="EC" id="2.7.7.85"/>
    </reaction>
</comment>
<gene>
    <name evidence="12" type="primary">cdaA</name>
    <name evidence="10" type="synonym">dacA</name>
    <name evidence="12" type="ORF">N7603_06520</name>
</gene>
<keyword evidence="9 10" id="KW-0472">Membrane</keyword>
<feature type="domain" description="DAC" evidence="11">
    <location>
        <begin position="76"/>
        <end position="234"/>
    </location>
</feature>
<dbReference type="PANTHER" id="PTHR34185">
    <property type="entry name" value="DIADENYLATE CYCLASE"/>
    <property type="match status" value="1"/>
</dbReference>
<organism evidence="12 13">
    <name type="scientific">Paracholeplasma vituli</name>
    <dbReference type="NCBI Taxonomy" id="69473"/>
    <lineage>
        <taxon>Bacteria</taxon>
        <taxon>Bacillati</taxon>
        <taxon>Mycoplasmatota</taxon>
        <taxon>Mollicutes</taxon>
        <taxon>Acholeplasmatales</taxon>
        <taxon>Acholeplasmataceae</taxon>
        <taxon>Paracholeplasma</taxon>
    </lineage>
</organism>
<comment type="similarity">
    <text evidence="10">Belongs to the adenylate cyclase family. DacA/CdaA subfamily.</text>
</comment>
<dbReference type="Gene3D" id="3.40.1700.10">
    <property type="entry name" value="DNA integrity scanning protein, DisA, N-terminal domain"/>
    <property type="match status" value="1"/>
</dbReference>
<evidence type="ECO:0000256" key="3">
    <source>
        <dbReference type="ARBA" id="ARBA00022679"/>
    </source>
</evidence>
<keyword evidence="3 10" id="KW-0808">Transferase</keyword>
<evidence type="ECO:0000313" key="13">
    <source>
        <dbReference type="Proteomes" id="UP001209076"/>
    </source>
</evidence>
<dbReference type="InterPro" id="IPR003390">
    <property type="entry name" value="DNA_integrity_scan_DisA_N"/>
</dbReference>
<comment type="subunit">
    <text evidence="10">Probably a homodimer.</text>
</comment>
<keyword evidence="4 10" id="KW-0812">Transmembrane</keyword>
<proteinExistence type="inferred from homology"/>
<dbReference type="SUPFAM" id="SSF143597">
    <property type="entry name" value="YojJ-like"/>
    <property type="match status" value="1"/>
</dbReference>
<evidence type="ECO:0000256" key="5">
    <source>
        <dbReference type="ARBA" id="ARBA00022695"/>
    </source>
</evidence>
<evidence type="ECO:0000256" key="6">
    <source>
        <dbReference type="ARBA" id="ARBA00022741"/>
    </source>
</evidence>
<dbReference type="EMBL" id="JAOEGN010000012">
    <property type="protein sequence ID" value="MCU0105309.1"/>
    <property type="molecule type" value="Genomic_DNA"/>
</dbReference>
<keyword evidence="6 10" id="KW-0547">Nucleotide-binding</keyword>
<evidence type="ECO:0000256" key="1">
    <source>
        <dbReference type="ARBA" id="ARBA00000877"/>
    </source>
</evidence>
<dbReference type="PANTHER" id="PTHR34185:SF1">
    <property type="entry name" value="DIADENYLATE CYCLASE"/>
    <property type="match status" value="1"/>
</dbReference>
<dbReference type="InterPro" id="IPR014046">
    <property type="entry name" value="C-di-AMP_synthase"/>
</dbReference>
<keyword evidence="2 10" id="KW-1003">Cell membrane</keyword>
<dbReference type="PIRSF" id="PIRSF004793">
    <property type="entry name" value="UCP004793"/>
    <property type="match status" value="1"/>
</dbReference>
<keyword evidence="8 10" id="KW-1133">Transmembrane helix</keyword>
<dbReference type="InterPro" id="IPR034701">
    <property type="entry name" value="CdaA"/>
</dbReference>
<dbReference type="NCBIfam" id="TIGR00159">
    <property type="entry name" value="diadenylate cyclase CdaA"/>
    <property type="match status" value="1"/>
</dbReference>
<feature type="transmembrane region" description="Helical" evidence="10">
    <location>
        <begin position="54"/>
        <end position="75"/>
    </location>
</feature>
<dbReference type="InterPro" id="IPR050338">
    <property type="entry name" value="DisA"/>
</dbReference>
<dbReference type="Proteomes" id="UP001209076">
    <property type="component" value="Unassembled WGS sequence"/>
</dbReference>
<evidence type="ECO:0000256" key="4">
    <source>
        <dbReference type="ARBA" id="ARBA00022692"/>
    </source>
</evidence>
<evidence type="ECO:0000259" key="11">
    <source>
        <dbReference type="PROSITE" id="PS51794"/>
    </source>
</evidence>
<evidence type="ECO:0000256" key="7">
    <source>
        <dbReference type="ARBA" id="ARBA00022840"/>
    </source>
</evidence>
<evidence type="ECO:0000313" key="12">
    <source>
        <dbReference type="EMBL" id="MCU0105309.1"/>
    </source>
</evidence>
<dbReference type="GO" id="GO:0106408">
    <property type="term" value="F:diadenylate cyclase activity"/>
    <property type="evidence" value="ECO:0007669"/>
    <property type="project" value="UniProtKB-EC"/>
</dbReference>
<dbReference type="InterPro" id="IPR036888">
    <property type="entry name" value="DNA_integrity_DisA_N_sf"/>
</dbReference>
<keyword evidence="7 10" id="KW-0067">ATP-binding</keyword>
<evidence type="ECO:0000256" key="2">
    <source>
        <dbReference type="ARBA" id="ARBA00022475"/>
    </source>
</evidence>
<evidence type="ECO:0000256" key="8">
    <source>
        <dbReference type="ARBA" id="ARBA00022989"/>
    </source>
</evidence>
<evidence type="ECO:0000256" key="9">
    <source>
        <dbReference type="ARBA" id="ARBA00023136"/>
    </source>
</evidence>
<comment type="caution">
    <text evidence="10">Lacks conserved residue(s) required for the propagation of feature annotation.</text>
</comment>
<reference evidence="13" key="1">
    <citation type="submission" date="2023-07" db="EMBL/GenBank/DDBJ databases">
        <title>Novel Mycoplasma species identified in domestic and wild animals.</title>
        <authorList>
            <person name="Volokhov D.V."/>
            <person name="Furtak V.A."/>
            <person name="Zagorodnyaya T.A."/>
        </authorList>
    </citation>
    <scope>NUCLEOTIDE SEQUENCE [LARGE SCALE GENOMIC DNA]</scope>
    <source>
        <strain evidence="13">92-19</strain>
    </source>
</reference>
<comment type="caution">
    <text evidence="12">The sequence shown here is derived from an EMBL/GenBank/DDBJ whole genome shotgun (WGS) entry which is preliminary data.</text>
</comment>
<dbReference type="EC" id="2.7.7.85" evidence="10"/>
<dbReference type="Pfam" id="PF02457">
    <property type="entry name" value="DAC"/>
    <property type="match status" value="1"/>
</dbReference>
<evidence type="ECO:0000256" key="10">
    <source>
        <dbReference type="HAMAP-Rule" id="MF_01499"/>
    </source>
</evidence>
<dbReference type="RefSeq" id="WP_262096608.1">
    <property type="nucleotide sequence ID" value="NZ_JAOEGN010000012.1"/>
</dbReference>
<sequence>MTDWLLILLDGYIVWMIVFFLLSFFLSSKRVFRMLLFIIFLYLITFGAEKLGLTISATILGYIKEWIPLIFVVILSPDIRKSFESAFVIDSKRDVATMGSAETKQQIVEAVTYLSSQNIGALITVEKHSSLDQYAERAIIMNSQVSKELLINIFTPLTPLHDGAVIIRGDTIRCAGAYYVLSETTKHDKTMGSRHRAALGISEVSDSLTIVVSEETGTISIVIEGIMLKANDKEKIYEYLNMFMK</sequence>
<comment type="function">
    <text evidence="10">Catalyzes the condensation of 2 ATP molecules into cyclic di-AMP (c-di-AMP), a second messenger used to regulate differing processes in different bacteria.</text>
</comment>
<dbReference type="HAMAP" id="MF_01499">
    <property type="entry name" value="DacA"/>
    <property type="match status" value="1"/>
</dbReference>
<protein>
    <recommendedName>
        <fullName evidence="10">Diadenylate cyclase</fullName>
        <shortName evidence="10">DAC</shortName>
        <ecNumber evidence="10">2.7.7.85</ecNumber>
    </recommendedName>
    <alternativeName>
        <fullName evidence="10">Cyclic-di-AMP synthase</fullName>
        <shortName evidence="10">c-di-AMP synthase</shortName>
    </alternativeName>
</protein>